<dbReference type="OrthoDB" id="937176at2"/>
<dbReference type="KEGG" id="nlc:EBAPG3_008480"/>
<evidence type="ECO:0000313" key="2">
    <source>
        <dbReference type="Proteomes" id="UP000012179"/>
    </source>
</evidence>
<evidence type="ECO:0000313" key="1">
    <source>
        <dbReference type="EMBL" id="ARO87799.1"/>
    </source>
</evidence>
<sequence length="81" mass="8990">MYGFPGEFQVFSRERLFRTVGGNQFDILFFSPAKQVEGALADSFGLVYTDADSGALPVLEFFNGKYGNPSISANRKMLLKL</sequence>
<dbReference type="EMBL" id="CP021106">
    <property type="protein sequence ID" value="ARO87799.1"/>
    <property type="molecule type" value="Genomic_DNA"/>
</dbReference>
<protein>
    <submittedName>
        <fullName evidence="1">Uncharacterized protein</fullName>
    </submittedName>
</protein>
<dbReference type="Proteomes" id="UP000012179">
    <property type="component" value="Chromosome"/>
</dbReference>
<proteinExistence type="predicted"/>
<name>A0A1W6SPS5_9PROT</name>
<reference evidence="1 2" key="1">
    <citation type="journal article" date="2015" name="Int. J. Syst. Evol. Microbiol.">
        <title>Nitrosospira lacus sp. nov., a psychrotolerant, ammonia-oxidizing bacterium from sandy lake sediment.</title>
        <authorList>
            <person name="Urakawa H."/>
            <person name="Garcia J.C."/>
            <person name="Nielsen J.L."/>
            <person name="Le V.Q."/>
            <person name="Kozlowski J.A."/>
            <person name="Stein L.Y."/>
            <person name="Lim C.K."/>
            <person name="Pommerening-Roser A."/>
            <person name="Martens-Habbena W."/>
            <person name="Stahl D.A."/>
            <person name="Klotz M.G."/>
        </authorList>
    </citation>
    <scope>NUCLEOTIDE SEQUENCE [LARGE SCALE GENOMIC DNA]</scope>
    <source>
        <strain evidence="1 2">APG3</strain>
    </source>
</reference>
<organism evidence="1 2">
    <name type="scientific">Nitrosospira lacus</name>
    <dbReference type="NCBI Taxonomy" id="1288494"/>
    <lineage>
        <taxon>Bacteria</taxon>
        <taxon>Pseudomonadati</taxon>
        <taxon>Pseudomonadota</taxon>
        <taxon>Betaproteobacteria</taxon>
        <taxon>Nitrosomonadales</taxon>
        <taxon>Nitrosomonadaceae</taxon>
        <taxon>Nitrosospira</taxon>
    </lineage>
</organism>
<dbReference type="AlphaFoldDB" id="A0A1W6SPS5"/>
<gene>
    <name evidence="1" type="ORF">EBAPG3_008480</name>
</gene>
<dbReference type="RefSeq" id="WP_004181188.1">
    <property type="nucleotide sequence ID" value="NZ_CP021106.3"/>
</dbReference>
<keyword evidence="2" id="KW-1185">Reference proteome</keyword>
<accession>A0A1W6SPS5</accession>